<dbReference type="InterPro" id="IPR019845">
    <property type="entry name" value="Squalene/phytoene_synthase_CS"/>
</dbReference>
<comment type="similarity">
    <text evidence="2">Belongs to the phytoene/squalene synthase family.</text>
</comment>
<dbReference type="SFLD" id="SFLDG01212">
    <property type="entry name" value="Phytoene_synthase_like"/>
    <property type="match status" value="1"/>
</dbReference>
<dbReference type="InterPro" id="IPR002060">
    <property type="entry name" value="Squ/phyt_synthse"/>
</dbReference>
<dbReference type="EMBL" id="VFSU01000011">
    <property type="protein sequence ID" value="TPE63605.1"/>
    <property type="molecule type" value="Genomic_DNA"/>
</dbReference>
<organism evidence="6 7">
    <name type="scientific">Sandaracinobacter neustonicus</name>
    <dbReference type="NCBI Taxonomy" id="1715348"/>
    <lineage>
        <taxon>Bacteria</taxon>
        <taxon>Pseudomonadati</taxon>
        <taxon>Pseudomonadota</taxon>
        <taxon>Alphaproteobacteria</taxon>
        <taxon>Sphingomonadales</taxon>
        <taxon>Sphingosinicellaceae</taxon>
        <taxon>Sandaracinobacter</taxon>
    </lineage>
</organism>
<dbReference type="GO" id="GO:0016117">
    <property type="term" value="P:carotenoid biosynthetic process"/>
    <property type="evidence" value="ECO:0007669"/>
    <property type="project" value="UniProtKB-KW"/>
</dbReference>
<comment type="cofactor">
    <cofactor evidence="5">
        <name>ATP</name>
        <dbReference type="ChEBI" id="CHEBI:30616"/>
    </cofactor>
</comment>
<sequence length="315" mass="34265">MTDAVLAAAHEAIQKGSKSFALASRLFDGGTRDRATLLYAWCRHCDDVIDDQMLGEGAHEWAKWGATPAERLARLRDCTDKALAGEPTGEPAFEALARVAAETGLPARYAHDLIDGFAIDVDWKTVISGDDLLTYCYHVAGCVGVMMAIVMGVPPADHATLARASDLGLSFQLNNIARDVAEDAARGRCYLPLEWLQAEGLSLETYALPESRAALHRVVTRLVDLAERYEASAAHGVPALRNRQAWAVLSAAQIYGDIGRKVRGQGPDALESRAYTRRRDKLIAVALAAPEAIWKRNIRVSTPSDRTGLWTPDFA</sequence>
<dbReference type="InterPro" id="IPR008949">
    <property type="entry name" value="Isoprenoid_synthase_dom_sf"/>
</dbReference>
<keyword evidence="3" id="KW-0808">Transferase</keyword>
<dbReference type="AlphaFoldDB" id="A0A501XT19"/>
<proteinExistence type="inferred from homology"/>
<reference evidence="6 7" key="1">
    <citation type="submission" date="2019-06" db="EMBL/GenBank/DDBJ databases">
        <authorList>
            <person name="Lee I."/>
            <person name="Jang G.I."/>
            <person name="Hwang C.Y."/>
        </authorList>
    </citation>
    <scope>NUCLEOTIDE SEQUENCE [LARGE SCALE GENOMIC DNA]</scope>
    <source>
        <strain evidence="6 7">PAMC 28131</strain>
    </source>
</reference>
<dbReference type="SFLD" id="SFLDS00005">
    <property type="entry name" value="Isoprenoid_Synthase_Type_I"/>
    <property type="match status" value="1"/>
</dbReference>
<dbReference type="Pfam" id="PF00494">
    <property type="entry name" value="SQS_PSY"/>
    <property type="match status" value="1"/>
</dbReference>
<dbReference type="PANTHER" id="PTHR31480">
    <property type="entry name" value="BIFUNCTIONAL LYCOPENE CYCLASE/PHYTOENE SYNTHASE"/>
    <property type="match status" value="1"/>
</dbReference>
<evidence type="ECO:0000256" key="4">
    <source>
        <dbReference type="ARBA" id="ARBA00022746"/>
    </source>
</evidence>
<dbReference type="InterPro" id="IPR033904">
    <property type="entry name" value="Trans_IPPS_HH"/>
</dbReference>
<protein>
    <submittedName>
        <fullName evidence="6">Phytoene/squalene synthase family protein</fullName>
    </submittedName>
</protein>
<dbReference type="GO" id="GO:0051996">
    <property type="term" value="F:squalene synthase [NAD(P)H] activity"/>
    <property type="evidence" value="ECO:0007669"/>
    <property type="project" value="InterPro"/>
</dbReference>
<dbReference type="SFLD" id="SFLDG01018">
    <property type="entry name" value="Squalene/Phytoene_Synthase_Lik"/>
    <property type="match status" value="1"/>
</dbReference>
<evidence type="ECO:0000256" key="3">
    <source>
        <dbReference type="ARBA" id="ARBA00022679"/>
    </source>
</evidence>
<comment type="pathway">
    <text evidence="1">Carotenoid biosynthesis; phytoene biosynthesis.</text>
</comment>
<dbReference type="RefSeq" id="WP_140926548.1">
    <property type="nucleotide sequence ID" value="NZ_VFSU01000011.1"/>
</dbReference>
<evidence type="ECO:0000256" key="1">
    <source>
        <dbReference type="ARBA" id="ARBA00004684"/>
    </source>
</evidence>
<dbReference type="InterPro" id="IPR044843">
    <property type="entry name" value="Trans_IPPS_bact-type"/>
</dbReference>
<gene>
    <name evidence="6" type="ORF">FJQ54_01665</name>
</gene>
<evidence type="ECO:0000313" key="6">
    <source>
        <dbReference type="EMBL" id="TPE63605.1"/>
    </source>
</evidence>
<evidence type="ECO:0000256" key="5">
    <source>
        <dbReference type="ARBA" id="ARBA00053028"/>
    </source>
</evidence>
<keyword evidence="7" id="KW-1185">Reference proteome</keyword>
<accession>A0A501XT19</accession>
<keyword evidence="4" id="KW-0125">Carotenoid biosynthesis</keyword>
<dbReference type="CDD" id="cd00683">
    <property type="entry name" value="Trans_IPPS_HH"/>
    <property type="match status" value="1"/>
</dbReference>
<name>A0A501XT19_9SPHN</name>
<dbReference type="Proteomes" id="UP000319897">
    <property type="component" value="Unassembled WGS sequence"/>
</dbReference>
<dbReference type="OrthoDB" id="9807580at2"/>
<dbReference type="GO" id="GO:0004311">
    <property type="term" value="F:geranylgeranyl diphosphate synthase activity"/>
    <property type="evidence" value="ECO:0007669"/>
    <property type="project" value="InterPro"/>
</dbReference>
<evidence type="ECO:0000313" key="7">
    <source>
        <dbReference type="Proteomes" id="UP000319897"/>
    </source>
</evidence>
<dbReference type="FunFam" id="1.10.600.10:FF:000020">
    <property type="entry name" value="Phytoene synthase"/>
    <property type="match status" value="1"/>
</dbReference>
<comment type="caution">
    <text evidence="6">The sequence shown here is derived from an EMBL/GenBank/DDBJ whole genome shotgun (WGS) entry which is preliminary data.</text>
</comment>
<dbReference type="Gene3D" id="1.10.600.10">
    <property type="entry name" value="Farnesyl Diphosphate Synthase"/>
    <property type="match status" value="1"/>
</dbReference>
<evidence type="ECO:0000256" key="2">
    <source>
        <dbReference type="ARBA" id="ARBA00006251"/>
    </source>
</evidence>
<dbReference type="PROSITE" id="PS01045">
    <property type="entry name" value="SQUALEN_PHYTOEN_SYN_2"/>
    <property type="match status" value="1"/>
</dbReference>
<dbReference type="SUPFAM" id="SSF48576">
    <property type="entry name" value="Terpenoid synthases"/>
    <property type="match status" value="1"/>
</dbReference>